<dbReference type="PANTHER" id="PTHR22835:SF683">
    <property type="entry name" value="OS05G0506800 PROTEIN"/>
    <property type="match status" value="1"/>
</dbReference>
<dbReference type="Pfam" id="PF00657">
    <property type="entry name" value="Lipase_GDSL"/>
    <property type="match status" value="1"/>
</dbReference>
<keyword evidence="3" id="KW-0732">Signal</keyword>
<comment type="similarity">
    <text evidence="1">Belongs to the 'GDSL' lipolytic enzyme family.</text>
</comment>
<feature type="signal peptide" evidence="3">
    <location>
        <begin position="1"/>
        <end position="18"/>
    </location>
</feature>
<dbReference type="PROSITE" id="PS01098">
    <property type="entry name" value="LIPASE_GDSL_SER"/>
    <property type="match status" value="1"/>
</dbReference>
<organism evidence="4 5">
    <name type="scientific">Coptis chinensis</name>
    <dbReference type="NCBI Taxonomy" id="261450"/>
    <lineage>
        <taxon>Eukaryota</taxon>
        <taxon>Viridiplantae</taxon>
        <taxon>Streptophyta</taxon>
        <taxon>Embryophyta</taxon>
        <taxon>Tracheophyta</taxon>
        <taxon>Spermatophyta</taxon>
        <taxon>Magnoliopsida</taxon>
        <taxon>Ranunculales</taxon>
        <taxon>Ranunculaceae</taxon>
        <taxon>Coptidoideae</taxon>
        <taxon>Coptis</taxon>
    </lineage>
</organism>
<dbReference type="InterPro" id="IPR008265">
    <property type="entry name" value="Lipase_GDSL_AS"/>
</dbReference>
<sequence length="189" mass="20975">MALITLLVLPFLCSSCYGIGRRTLLKENNLEIEKQAKHLNKSHINTIQTSSNPGVSRCYKAIIGFGDSLTDTGNFVYYREDTVPFDNLPYGITYFGRPTGRASDGRLVIDFIAQALGLPFTPPYLGNAIEDFGQGVNFAVVGATALGSEFFEEKNISIVTNYSLGIQLGWFKQLLLYFCPSKSRYAEIF</sequence>
<feature type="chain" id="PRO_5032809340" description="GDSL esterase/lipase" evidence="3">
    <location>
        <begin position="19"/>
        <end position="189"/>
    </location>
</feature>
<evidence type="ECO:0008006" key="6">
    <source>
        <dbReference type="Google" id="ProtNLM"/>
    </source>
</evidence>
<dbReference type="OrthoDB" id="1600564at2759"/>
<dbReference type="EMBL" id="JADFTS010000009">
    <property type="protein sequence ID" value="KAF9589547.1"/>
    <property type="molecule type" value="Genomic_DNA"/>
</dbReference>
<dbReference type="Gene3D" id="3.40.50.1110">
    <property type="entry name" value="SGNH hydrolase"/>
    <property type="match status" value="1"/>
</dbReference>
<name>A0A835H0I4_9MAGN</name>
<dbReference type="PANTHER" id="PTHR22835">
    <property type="entry name" value="ZINC FINGER FYVE DOMAIN CONTAINING PROTEIN"/>
    <property type="match status" value="1"/>
</dbReference>
<gene>
    <name evidence="4" type="ORF">IFM89_025580</name>
</gene>
<keyword evidence="5" id="KW-1185">Reference proteome</keyword>
<dbReference type="AlphaFoldDB" id="A0A835H0I4"/>
<evidence type="ECO:0000256" key="2">
    <source>
        <dbReference type="ARBA" id="ARBA00023180"/>
    </source>
</evidence>
<evidence type="ECO:0000313" key="5">
    <source>
        <dbReference type="Proteomes" id="UP000631114"/>
    </source>
</evidence>
<dbReference type="InterPro" id="IPR001087">
    <property type="entry name" value="GDSL"/>
</dbReference>
<evidence type="ECO:0000256" key="3">
    <source>
        <dbReference type="SAM" id="SignalP"/>
    </source>
</evidence>
<comment type="caution">
    <text evidence="4">The sequence shown here is derived from an EMBL/GenBank/DDBJ whole genome shotgun (WGS) entry which is preliminary data.</text>
</comment>
<keyword evidence="2" id="KW-0325">Glycoprotein</keyword>
<evidence type="ECO:0000256" key="1">
    <source>
        <dbReference type="ARBA" id="ARBA00008668"/>
    </source>
</evidence>
<dbReference type="Proteomes" id="UP000631114">
    <property type="component" value="Unassembled WGS sequence"/>
</dbReference>
<dbReference type="GO" id="GO:0016298">
    <property type="term" value="F:lipase activity"/>
    <property type="evidence" value="ECO:0007669"/>
    <property type="project" value="InterPro"/>
</dbReference>
<dbReference type="GO" id="GO:0006629">
    <property type="term" value="P:lipid metabolic process"/>
    <property type="evidence" value="ECO:0007669"/>
    <property type="project" value="InterPro"/>
</dbReference>
<evidence type="ECO:0000313" key="4">
    <source>
        <dbReference type="EMBL" id="KAF9589547.1"/>
    </source>
</evidence>
<accession>A0A835H0I4</accession>
<dbReference type="InterPro" id="IPR036514">
    <property type="entry name" value="SGNH_hydro_sf"/>
</dbReference>
<proteinExistence type="inferred from homology"/>
<reference evidence="4 5" key="1">
    <citation type="submission" date="2020-10" db="EMBL/GenBank/DDBJ databases">
        <title>The Coptis chinensis genome and diversification of protoberbering-type alkaloids.</title>
        <authorList>
            <person name="Wang B."/>
            <person name="Shu S."/>
            <person name="Song C."/>
            <person name="Liu Y."/>
        </authorList>
    </citation>
    <scope>NUCLEOTIDE SEQUENCE [LARGE SCALE GENOMIC DNA]</scope>
    <source>
        <strain evidence="4">HL-2020</strain>
        <tissue evidence="4">Leaf</tissue>
    </source>
</reference>
<protein>
    <recommendedName>
        <fullName evidence="6">GDSL esterase/lipase</fullName>
    </recommendedName>
</protein>